<evidence type="ECO:0000313" key="5">
    <source>
        <dbReference type="RefSeq" id="XP_022092015.1"/>
    </source>
</evidence>
<dbReference type="AlphaFoldDB" id="A0A8B7YI01"/>
<dbReference type="InterPro" id="IPR027417">
    <property type="entry name" value="P-loop_NTPase"/>
</dbReference>
<dbReference type="InterPro" id="IPR005225">
    <property type="entry name" value="Small_GTP-bd"/>
</dbReference>
<dbReference type="SMART" id="SM00173">
    <property type="entry name" value="RAS"/>
    <property type="match status" value="1"/>
</dbReference>
<dbReference type="GO" id="GO:0005525">
    <property type="term" value="F:GTP binding"/>
    <property type="evidence" value="ECO:0007669"/>
    <property type="project" value="InterPro"/>
</dbReference>
<feature type="region of interest" description="Disordered" evidence="3">
    <location>
        <begin position="185"/>
        <end position="232"/>
    </location>
</feature>
<dbReference type="Pfam" id="PF00071">
    <property type="entry name" value="Ras"/>
    <property type="match status" value="1"/>
</dbReference>
<dbReference type="SMART" id="SM00176">
    <property type="entry name" value="RAN"/>
    <property type="match status" value="1"/>
</dbReference>
<dbReference type="RefSeq" id="XP_022092017.1">
    <property type="nucleotide sequence ID" value="XM_022236325.1"/>
</dbReference>
<dbReference type="SMART" id="SM00174">
    <property type="entry name" value="RHO"/>
    <property type="match status" value="1"/>
</dbReference>
<dbReference type="OMA" id="SEMAAEW"/>
<dbReference type="PROSITE" id="PS51420">
    <property type="entry name" value="RHO"/>
    <property type="match status" value="1"/>
</dbReference>
<protein>
    <submittedName>
        <fullName evidence="5 6">Ras-related protein Rab-22A-like</fullName>
    </submittedName>
</protein>
<accession>A0A8B7YI01</accession>
<dbReference type="PRINTS" id="PR00449">
    <property type="entry name" value="RASTRNSFRMNG"/>
</dbReference>
<dbReference type="PROSITE" id="PS51421">
    <property type="entry name" value="RAS"/>
    <property type="match status" value="1"/>
</dbReference>
<dbReference type="RefSeq" id="XP_022092015.1">
    <property type="nucleotide sequence ID" value="XM_022236323.1"/>
</dbReference>
<dbReference type="Gene3D" id="3.40.50.300">
    <property type="entry name" value="P-loop containing nucleotide triphosphate hydrolases"/>
    <property type="match status" value="1"/>
</dbReference>
<name>A0A8B7YI01_ACAPL</name>
<dbReference type="GeneID" id="110980038"/>
<dbReference type="PROSITE" id="PS51419">
    <property type="entry name" value="RAB"/>
    <property type="match status" value="1"/>
</dbReference>
<dbReference type="SMART" id="SM00175">
    <property type="entry name" value="RAB"/>
    <property type="match status" value="1"/>
</dbReference>
<evidence type="ECO:0000256" key="2">
    <source>
        <dbReference type="ARBA" id="ARBA00022741"/>
    </source>
</evidence>
<evidence type="ECO:0000313" key="6">
    <source>
        <dbReference type="RefSeq" id="XP_022092016.1"/>
    </source>
</evidence>
<gene>
    <name evidence="5 6 7" type="primary">LOC110980038</name>
</gene>
<sequence length="232" mass="24880">MSASGGGAVKVCLVGNSTVGKSCIAARLVHNHFHEQTKTTIGSAYLHKELNVDGDTVNVNIWDTAGQERFRALAPLYYRDASGIVLVYDITNEKSFQSLRTVWVPALRACTKSDLVLVLVGNKLDLEETGRVIPAEEARGYADFLDAIFLEASAKTGHNVDRIFVELVKKIRTLKKSAAAEDEKPTNVIKLPGGMEASDSVKPGPSPNGSGIAPDGTPGAIQKKKKSNCKCN</sequence>
<dbReference type="GO" id="GO:0003924">
    <property type="term" value="F:GTPase activity"/>
    <property type="evidence" value="ECO:0007669"/>
    <property type="project" value="InterPro"/>
</dbReference>
<evidence type="ECO:0000313" key="7">
    <source>
        <dbReference type="RefSeq" id="XP_022092017.1"/>
    </source>
</evidence>
<dbReference type="RefSeq" id="XP_022092016.1">
    <property type="nucleotide sequence ID" value="XM_022236324.1"/>
</dbReference>
<feature type="compositionally biased region" description="Basic residues" evidence="3">
    <location>
        <begin position="222"/>
        <end position="232"/>
    </location>
</feature>
<dbReference type="OrthoDB" id="63533at2759"/>
<dbReference type="NCBIfam" id="TIGR00231">
    <property type="entry name" value="small_GTP"/>
    <property type="match status" value="1"/>
</dbReference>
<dbReference type="CDD" id="cd00154">
    <property type="entry name" value="Rab"/>
    <property type="match status" value="1"/>
</dbReference>
<dbReference type="KEGG" id="aplc:110980038"/>
<evidence type="ECO:0000256" key="1">
    <source>
        <dbReference type="ARBA" id="ARBA00006270"/>
    </source>
</evidence>
<proteinExistence type="inferred from homology"/>
<dbReference type="FunFam" id="3.40.50.300:FF:000808">
    <property type="entry name" value="Small GTP-binding protein, putative"/>
    <property type="match status" value="1"/>
</dbReference>
<keyword evidence="4" id="KW-1185">Reference proteome</keyword>
<reference evidence="5 6" key="1">
    <citation type="submission" date="2025-04" db="UniProtKB">
        <authorList>
            <consortium name="RefSeq"/>
        </authorList>
    </citation>
    <scope>IDENTIFICATION</scope>
</reference>
<comment type="similarity">
    <text evidence="1">Belongs to the small GTPase superfamily. Rab family.</text>
</comment>
<evidence type="ECO:0000313" key="4">
    <source>
        <dbReference type="Proteomes" id="UP000694845"/>
    </source>
</evidence>
<evidence type="ECO:0000256" key="3">
    <source>
        <dbReference type="SAM" id="MobiDB-lite"/>
    </source>
</evidence>
<dbReference type="Proteomes" id="UP000694845">
    <property type="component" value="Unplaced"/>
</dbReference>
<keyword evidence="2" id="KW-0547">Nucleotide-binding</keyword>
<dbReference type="SUPFAM" id="SSF52540">
    <property type="entry name" value="P-loop containing nucleoside triphosphate hydrolases"/>
    <property type="match status" value="1"/>
</dbReference>
<dbReference type="PANTHER" id="PTHR47978">
    <property type="match status" value="1"/>
</dbReference>
<organism evidence="4 5">
    <name type="scientific">Acanthaster planci</name>
    <name type="common">Crown-of-thorns starfish</name>
    <dbReference type="NCBI Taxonomy" id="133434"/>
    <lineage>
        <taxon>Eukaryota</taxon>
        <taxon>Metazoa</taxon>
        <taxon>Echinodermata</taxon>
        <taxon>Eleutherozoa</taxon>
        <taxon>Asterozoa</taxon>
        <taxon>Asteroidea</taxon>
        <taxon>Valvatacea</taxon>
        <taxon>Valvatida</taxon>
        <taxon>Acanthasteridae</taxon>
        <taxon>Acanthaster</taxon>
    </lineage>
</organism>
<dbReference type="InterPro" id="IPR001806">
    <property type="entry name" value="Small_GTPase"/>
</dbReference>